<dbReference type="PIRSF" id="PIRSF033579">
    <property type="entry name" value="Anaer_Co_chel"/>
    <property type="match status" value="1"/>
</dbReference>
<dbReference type="RefSeq" id="WP_013682580.1">
    <property type="nucleotide sequence ID" value="NC_015318.1"/>
</dbReference>
<feature type="binding site" evidence="2">
    <location>
        <position position="203"/>
    </location>
    <ligand>
        <name>Co(2+)</name>
        <dbReference type="ChEBI" id="CHEBI:48828"/>
    </ligand>
</feature>
<feature type="active site" description="Proton acceptor" evidence="1">
    <location>
        <position position="203"/>
    </location>
</feature>
<organism evidence="3 4">
    <name type="scientific">Hippea maritima (strain ATCC 700847 / DSM 10411 / MH2)</name>
    <dbReference type="NCBI Taxonomy" id="760142"/>
    <lineage>
        <taxon>Bacteria</taxon>
        <taxon>Pseudomonadati</taxon>
        <taxon>Campylobacterota</taxon>
        <taxon>Desulfurellia</taxon>
        <taxon>Desulfurellales</taxon>
        <taxon>Hippeaceae</taxon>
        <taxon>Hippea</taxon>
    </lineage>
</organism>
<evidence type="ECO:0000313" key="4">
    <source>
        <dbReference type="Proteomes" id="UP000008139"/>
    </source>
</evidence>
<evidence type="ECO:0000313" key="3">
    <source>
        <dbReference type="EMBL" id="AEA34554.1"/>
    </source>
</evidence>
<dbReference type="STRING" id="760142.Hipma_1601"/>
<dbReference type="HOGENOM" id="CLU_036584_1_1_7"/>
<proteinExistence type="predicted"/>
<dbReference type="GO" id="GO:0016852">
    <property type="term" value="F:sirohydrochlorin cobaltochelatase activity"/>
    <property type="evidence" value="ECO:0007669"/>
    <property type="project" value="InterPro"/>
</dbReference>
<accession>F2LU91</accession>
<dbReference type="SUPFAM" id="SSF53800">
    <property type="entry name" value="Chelatase"/>
    <property type="match status" value="1"/>
</dbReference>
<evidence type="ECO:0000256" key="2">
    <source>
        <dbReference type="PIRSR" id="PIRSR033579-3"/>
    </source>
</evidence>
<reference evidence="3 4" key="1">
    <citation type="journal article" date="2011" name="Stand. Genomic Sci.">
        <title>Complete genome sequence of the thermophilic sulfur-reducer Hippea maritima type strain (MH(2)).</title>
        <authorList>
            <person name="Huntemann M."/>
            <person name="Lu M."/>
            <person name="Nolan M."/>
            <person name="Lapidus A."/>
            <person name="Lucas S."/>
            <person name="Hammon N."/>
            <person name="Deshpande S."/>
            <person name="Cheng J.F."/>
            <person name="Tapia R."/>
            <person name="Han C."/>
            <person name="Goodwin L."/>
            <person name="Pitluck S."/>
            <person name="Liolios K."/>
            <person name="Pagani I."/>
            <person name="Ivanova N."/>
            <person name="Ovchinikova G."/>
            <person name="Pati A."/>
            <person name="Chen A."/>
            <person name="Palaniappan K."/>
            <person name="Land M."/>
            <person name="Hauser L."/>
            <person name="Jeffries C.D."/>
            <person name="Detter J.C."/>
            <person name="Brambilla E.M."/>
            <person name="Rohde M."/>
            <person name="Spring S."/>
            <person name="Goker M."/>
            <person name="Woyke T."/>
            <person name="Bristow J."/>
            <person name="Eisen J.A."/>
            <person name="Markowitz V."/>
            <person name="Hugenholtz P."/>
            <person name="Kyrpides N.C."/>
            <person name="Klenk H.P."/>
            <person name="Mavromatis K."/>
        </authorList>
    </citation>
    <scope>NUCLEOTIDE SEQUENCE [LARGE SCALE GENOMIC DNA]</scope>
    <source>
        <strain evidence="4">ATCC 700847 / DSM 10411 / MH2</strain>
    </source>
</reference>
<dbReference type="OrthoDB" id="9770331at2"/>
<dbReference type="Gene3D" id="3.40.50.1400">
    <property type="match status" value="2"/>
</dbReference>
<dbReference type="InterPro" id="IPR010388">
    <property type="entry name" value="Anaerobic_Co-chelatase"/>
</dbReference>
<dbReference type="CDD" id="cd03413">
    <property type="entry name" value="CbiK_C"/>
    <property type="match status" value="1"/>
</dbReference>
<dbReference type="Pfam" id="PF06180">
    <property type="entry name" value="CbiK"/>
    <property type="match status" value="1"/>
</dbReference>
<feature type="binding site" evidence="2">
    <location>
        <position position="235"/>
    </location>
    <ligand>
        <name>Co(2+)</name>
        <dbReference type="ChEBI" id="CHEBI:48828"/>
    </ligand>
</feature>
<feature type="binding site" evidence="2">
    <location>
        <position position="267"/>
    </location>
    <ligand>
        <name>Co(2+)</name>
        <dbReference type="ChEBI" id="CHEBI:48828"/>
    </ligand>
</feature>
<dbReference type="AlphaFoldDB" id="F2LU91"/>
<keyword evidence="2" id="KW-0479">Metal-binding</keyword>
<dbReference type="eggNOG" id="COG4822">
    <property type="taxonomic scope" value="Bacteria"/>
</dbReference>
<dbReference type="InParanoid" id="F2LU91"/>
<dbReference type="GO" id="GO:0019251">
    <property type="term" value="P:anaerobic cobalamin biosynthetic process"/>
    <property type="evidence" value="ECO:0007669"/>
    <property type="project" value="InterPro"/>
</dbReference>
<name>F2LU91_HIPMA</name>
<evidence type="ECO:0000256" key="1">
    <source>
        <dbReference type="PIRSR" id="PIRSR033579-1"/>
    </source>
</evidence>
<dbReference type="EMBL" id="CP002606">
    <property type="protein sequence ID" value="AEA34554.1"/>
    <property type="molecule type" value="Genomic_DNA"/>
</dbReference>
<dbReference type="KEGG" id="hmr:Hipma_1601"/>
<sequence length="324" mass="36790">MKRLLGIVLTVLLVLSFSGFGYAKQLDSNRVAIVLADFGTTYPTGFVDILNIEKQVKKAFPHEKVVFAFTSNIIRHIWHKRKHDKKFLERYPQAKEFLNVKGPLATIADLQDAGYKTIIVQPTHIYDGEEFHDLCSYVAGLNAIKTMKKKYMPFKKLVVGRPALGRNVWKYDYHEDIKIAAKALADDVEFAKKKDAALVYMGHGNEFYSTGVYAEFQKELRRVYKTDRIFIGTVEGFPSLEDTLEAAKKAGVKKVVLKPLMVVAGDHANNDMCGKDKDSWKSTFERTGVDVICDIHGLGENNRWVNIYIQHIKDVAQDNGIQLR</sequence>
<gene>
    <name evidence="3" type="ordered locus">Hipma_1601</name>
</gene>
<protein>
    <submittedName>
        <fullName evidence="3">Anaerobic cobalt chelatase</fullName>
    </submittedName>
</protein>
<dbReference type="Proteomes" id="UP000008139">
    <property type="component" value="Chromosome"/>
</dbReference>
<reference evidence="4" key="2">
    <citation type="submission" date="2011-03" db="EMBL/GenBank/DDBJ databases">
        <title>The complete genome of Hippea maritima DSM 10411.</title>
        <authorList>
            <consortium name="US DOE Joint Genome Institute (JGI-PGF)"/>
            <person name="Lucas S."/>
            <person name="Copeland A."/>
            <person name="Lapidus A."/>
            <person name="Bruce D."/>
            <person name="Goodwin L."/>
            <person name="Pitluck S."/>
            <person name="Peters L."/>
            <person name="Kyrpides N."/>
            <person name="Mavromatis K."/>
            <person name="Pagani I."/>
            <person name="Ivanova N."/>
            <person name="Mikhailova N."/>
            <person name="Lu M."/>
            <person name="Detter J.C."/>
            <person name="Tapia R."/>
            <person name="Han C."/>
            <person name="Land M."/>
            <person name="Hauser L."/>
            <person name="Markowitz V."/>
            <person name="Cheng J.-F."/>
            <person name="Hugenholtz P."/>
            <person name="Woyke T."/>
            <person name="Wu D."/>
            <person name="Spring S."/>
            <person name="Schroeder M."/>
            <person name="Brambilla E."/>
            <person name="Klenk H.-P."/>
            <person name="Eisen J.A."/>
        </authorList>
    </citation>
    <scope>NUCLEOTIDE SEQUENCE [LARGE SCALE GENOMIC DNA]</scope>
    <source>
        <strain evidence="4">ATCC 700847 / DSM 10411 / MH2</strain>
    </source>
</reference>
<keyword evidence="2" id="KW-0170">Cobalt</keyword>
<dbReference type="GO" id="GO:0046872">
    <property type="term" value="F:metal ion binding"/>
    <property type="evidence" value="ECO:0007669"/>
    <property type="project" value="UniProtKB-KW"/>
</dbReference>
<keyword evidence="4" id="KW-1185">Reference proteome</keyword>